<proteinExistence type="predicted"/>
<accession>A0ABN6FD09</accession>
<evidence type="ECO:0000256" key="1">
    <source>
        <dbReference type="SAM" id="Phobius"/>
    </source>
</evidence>
<sequence length="100" mass="10379">MREGGVLQRLIGVLARWLGPHASMWILLAVGAALVLGFSWAGGEVYESVVEHDAVASLDQPVLTWAVSARTPALDSAVTAFTNVGGGVIAPIVAASRPRC</sequence>
<dbReference type="RefSeq" id="WP_229231592.1">
    <property type="nucleotide sequence ID" value="NZ_AP024525.1"/>
</dbReference>
<dbReference type="Proteomes" id="UP001319861">
    <property type="component" value="Chromosome"/>
</dbReference>
<keyword evidence="1" id="KW-0812">Transmembrane</keyword>
<reference evidence="2 3" key="1">
    <citation type="journal article" date="2021" name="J. Biosci. Bioeng.">
        <title>Identification and characterization of a chc gene cluster responsible for the aromatization pathway of cyclohexanecarboxylate degradation in Sinomonas cyclohexanicum ATCC 51369.</title>
        <authorList>
            <person name="Yamamoto T."/>
            <person name="Hasegawa Y."/>
            <person name="Lau P.C.K."/>
            <person name="Iwaki H."/>
        </authorList>
    </citation>
    <scope>NUCLEOTIDE SEQUENCE [LARGE SCALE GENOMIC DNA]</scope>
    <source>
        <strain evidence="2 3">ATCC 51369</strain>
    </source>
</reference>
<gene>
    <name evidence="2" type="ORF">SCMU_06760</name>
</gene>
<evidence type="ECO:0000313" key="2">
    <source>
        <dbReference type="EMBL" id="BCT74834.1"/>
    </source>
</evidence>
<keyword evidence="1" id="KW-1133">Transmembrane helix</keyword>
<organism evidence="2 3">
    <name type="scientific">Sinomonas cyclohexanicum</name>
    <name type="common">Corynebacterium cyclohexanicum</name>
    <dbReference type="NCBI Taxonomy" id="322009"/>
    <lineage>
        <taxon>Bacteria</taxon>
        <taxon>Bacillati</taxon>
        <taxon>Actinomycetota</taxon>
        <taxon>Actinomycetes</taxon>
        <taxon>Micrococcales</taxon>
        <taxon>Micrococcaceae</taxon>
        <taxon>Sinomonas</taxon>
    </lineage>
</organism>
<name>A0ABN6FD09_SINCY</name>
<keyword evidence="1" id="KW-0472">Membrane</keyword>
<keyword evidence="3" id="KW-1185">Reference proteome</keyword>
<feature type="transmembrane region" description="Helical" evidence="1">
    <location>
        <begin position="22"/>
        <end position="41"/>
    </location>
</feature>
<dbReference type="EMBL" id="AP024525">
    <property type="protein sequence ID" value="BCT74834.1"/>
    <property type="molecule type" value="Genomic_DNA"/>
</dbReference>
<evidence type="ECO:0000313" key="3">
    <source>
        <dbReference type="Proteomes" id="UP001319861"/>
    </source>
</evidence>
<protein>
    <submittedName>
        <fullName evidence="2">Uncharacterized protein</fullName>
    </submittedName>
</protein>